<dbReference type="EMBL" id="JAFNEN010000661">
    <property type="protein sequence ID" value="KAG8178900.1"/>
    <property type="molecule type" value="Genomic_DNA"/>
</dbReference>
<protein>
    <submittedName>
        <fullName evidence="1">Uncharacterized protein</fullName>
    </submittedName>
</protein>
<evidence type="ECO:0000313" key="2">
    <source>
        <dbReference type="Proteomes" id="UP000827092"/>
    </source>
</evidence>
<dbReference type="AlphaFoldDB" id="A0AAV6U475"/>
<proteinExistence type="predicted"/>
<accession>A0AAV6U475</accession>
<organism evidence="1 2">
    <name type="scientific">Oedothorax gibbosus</name>
    <dbReference type="NCBI Taxonomy" id="931172"/>
    <lineage>
        <taxon>Eukaryota</taxon>
        <taxon>Metazoa</taxon>
        <taxon>Ecdysozoa</taxon>
        <taxon>Arthropoda</taxon>
        <taxon>Chelicerata</taxon>
        <taxon>Arachnida</taxon>
        <taxon>Araneae</taxon>
        <taxon>Araneomorphae</taxon>
        <taxon>Entelegynae</taxon>
        <taxon>Araneoidea</taxon>
        <taxon>Linyphiidae</taxon>
        <taxon>Erigoninae</taxon>
        <taxon>Oedothorax</taxon>
    </lineage>
</organism>
<comment type="caution">
    <text evidence="1">The sequence shown here is derived from an EMBL/GenBank/DDBJ whole genome shotgun (WGS) entry which is preliminary data.</text>
</comment>
<reference evidence="1 2" key="1">
    <citation type="journal article" date="2022" name="Nat. Ecol. Evol.">
        <title>A masculinizing supergene underlies an exaggerated male reproductive morph in a spider.</title>
        <authorList>
            <person name="Hendrickx F."/>
            <person name="De Corte Z."/>
            <person name="Sonet G."/>
            <person name="Van Belleghem S.M."/>
            <person name="Kostlbacher S."/>
            <person name="Vangestel C."/>
        </authorList>
    </citation>
    <scope>NUCLEOTIDE SEQUENCE [LARGE SCALE GENOMIC DNA]</scope>
    <source>
        <strain evidence="1">W744_W776</strain>
    </source>
</reference>
<keyword evidence="2" id="KW-1185">Reference proteome</keyword>
<name>A0AAV6U475_9ARAC</name>
<gene>
    <name evidence="1" type="ORF">JTE90_018587</name>
</gene>
<dbReference type="Proteomes" id="UP000827092">
    <property type="component" value="Unassembled WGS sequence"/>
</dbReference>
<evidence type="ECO:0000313" key="1">
    <source>
        <dbReference type="EMBL" id="KAG8178900.1"/>
    </source>
</evidence>
<sequence>MIRSRNDCRKTLMDRGPKGKQKHFIEIAASFSFQSVESAPLPFLRDKNQLIIIFGATPLVVGNQCQQQRRKTSLSPKHLSVLKPSPMSSFLSAAGGFSFLRRAG</sequence>